<dbReference type="Bgee" id="ENSBTAG00000034024">
    <property type="expression patterns" value="Expressed in oocyte and 14 other cell types or tissues"/>
</dbReference>
<evidence type="ECO:0000313" key="15">
    <source>
        <dbReference type="Proteomes" id="UP000009136"/>
    </source>
</evidence>
<dbReference type="AlphaFoldDB" id="E1BAP8"/>
<dbReference type="PANTHER" id="PTHR11442:SF41">
    <property type="entry name" value="HEMOGLOBIN SUBUNIT ZETA"/>
    <property type="match status" value="1"/>
</dbReference>
<dbReference type="FunFam" id="1.10.490.10:FF:000002">
    <property type="entry name" value="Hemoglobin subunit alpha"/>
    <property type="match status" value="1"/>
</dbReference>
<reference evidence="14" key="1">
    <citation type="submission" date="2018-03" db="EMBL/GenBank/DDBJ databases">
        <title>ARS-UCD1.2.</title>
        <authorList>
            <person name="Rosen B.D."/>
            <person name="Bickhart D.M."/>
            <person name="Koren S."/>
            <person name="Schnabel R.D."/>
            <person name="Hall R."/>
            <person name="Zimin A."/>
            <person name="Dreischer C."/>
            <person name="Schultheiss S."/>
            <person name="Schroeder S.G."/>
            <person name="Elsik C.G."/>
            <person name="Couldrey C."/>
            <person name="Liu G.E."/>
            <person name="Van Tassell C.P."/>
            <person name="Phillippy A.M."/>
            <person name="Smith T.P.L."/>
            <person name="Medrano J.F."/>
        </authorList>
    </citation>
    <scope>NUCLEOTIDE SEQUENCE [LARGE SCALE GENOMIC DNA]</scope>
    <source>
        <strain evidence="14">Hereford</strain>
    </source>
</reference>
<evidence type="ECO:0000256" key="3">
    <source>
        <dbReference type="ARBA" id="ARBA00017277"/>
    </source>
</evidence>
<evidence type="ECO:0000256" key="9">
    <source>
        <dbReference type="ARBA" id="ARBA00029781"/>
    </source>
</evidence>
<dbReference type="PROSITE" id="PS01033">
    <property type="entry name" value="GLOBIN"/>
    <property type="match status" value="1"/>
</dbReference>
<dbReference type="Proteomes" id="UP000009136">
    <property type="component" value="Chromosome 25"/>
</dbReference>
<evidence type="ECO:0000256" key="8">
    <source>
        <dbReference type="ARBA" id="ARBA00023004"/>
    </source>
</evidence>
<dbReference type="STRING" id="9913.ENSBTAP00000045317"/>
<keyword evidence="6 11" id="KW-0561">Oxygen transport</keyword>
<dbReference type="InterPro" id="IPR002340">
    <property type="entry name" value="Hemoglobin_zeta"/>
</dbReference>
<dbReference type="Gene3D" id="1.10.490.10">
    <property type="entry name" value="Globins"/>
    <property type="match status" value="1"/>
</dbReference>
<evidence type="ECO:0000256" key="10">
    <source>
        <dbReference type="ARBA" id="ARBA00032527"/>
    </source>
</evidence>
<dbReference type="HOGENOM" id="CLU_003827_10_2_1"/>
<evidence type="ECO:0000313" key="14">
    <source>
        <dbReference type="Ensembl" id="ENSBTAP00000045317.5"/>
    </source>
</evidence>
<evidence type="ECO:0000256" key="4">
    <source>
        <dbReference type="ARBA" id="ARBA00022448"/>
    </source>
</evidence>
<dbReference type="FunCoup" id="E1BAP8">
    <property type="interactions" value="14"/>
</dbReference>
<evidence type="ECO:0000256" key="1">
    <source>
        <dbReference type="ARBA" id="ARBA00001990"/>
    </source>
</evidence>
<dbReference type="PRINTS" id="PR00612">
    <property type="entry name" value="ALPHAHAEM"/>
</dbReference>
<proteinExistence type="inferred from homology"/>
<dbReference type="GO" id="GO:0019825">
    <property type="term" value="F:oxygen binding"/>
    <property type="evidence" value="ECO:0007669"/>
    <property type="project" value="InterPro"/>
</dbReference>
<dbReference type="GO" id="GO:0005344">
    <property type="term" value="F:oxygen carrier activity"/>
    <property type="evidence" value="ECO:0000318"/>
    <property type="project" value="GO_Central"/>
</dbReference>
<keyword evidence="7" id="KW-0479">Metal-binding</keyword>
<evidence type="ECO:0000256" key="7">
    <source>
        <dbReference type="ARBA" id="ARBA00022723"/>
    </source>
</evidence>
<keyword evidence="15" id="KW-1185">Reference proteome</keyword>
<feature type="region of interest" description="Disordered" evidence="12">
    <location>
        <begin position="75"/>
        <end position="102"/>
    </location>
</feature>
<dbReference type="GO" id="GO:0020037">
    <property type="term" value="F:heme binding"/>
    <property type="evidence" value="ECO:0000318"/>
    <property type="project" value="GO_Central"/>
</dbReference>
<evidence type="ECO:0000259" key="13">
    <source>
        <dbReference type="PROSITE" id="PS01033"/>
    </source>
</evidence>
<dbReference type="eggNOG" id="KOG3378">
    <property type="taxonomic scope" value="Eukaryota"/>
</dbReference>
<dbReference type="InParanoid" id="E1BAP8"/>
<keyword evidence="5 11" id="KW-0349">Heme</keyword>
<dbReference type="GO" id="GO:0048821">
    <property type="term" value="P:erythrocyte development"/>
    <property type="evidence" value="ECO:0000318"/>
    <property type="project" value="GO_Central"/>
</dbReference>
<dbReference type="Pfam" id="PF00042">
    <property type="entry name" value="Globin"/>
    <property type="match status" value="1"/>
</dbReference>
<dbReference type="PRINTS" id="PR00816">
    <property type="entry name" value="ZETAHAEM"/>
</dbReference>
<dbReference type="PaxDb" id="9913-ENSBTAP00000022037"/>
<dbReference type="VEuPathDB" id="HostDB:ENSBTAG00000034024"/>
<dbReference type="GO" id="GO:0015671">
    <property type="term" value="P:oxygen transport"/>
    <property type="evidence" value="ECO:0000318"/>
    <property type="project" value="GO_Central"/>
</dbReference>
<dbReference type="GeneTree" id="ENSGT00940000158623"/>
<reference evidence="14" key="3">
    <citation type="submission" date="2025-09" db="UniProtKB">
        <authorList>
            <consortium name="Ensembl"/>
        </authorList>
    </citation>
    <scope>IDENTIFICATION</scope>
    <source>
        <strain evidence="14">Hereford</strain>
    </source>
</reference>
<evidence type="ECO:0000256" key="2">
    <source>
        <dbReference type="ARBA" id="ARBA00008705"/>
    </source>
</evidence>
<accession>E1BAP8</accession>
<dbReference type="InterPro" id="IPR050056">
    <property type="entry name" value="Hemoglobin_oxygen_transport"/>
</dbReference>
<keyword evidence="8" id="KW-0408">Iron</keyword>
<organism evidence="14 15">
    <name type="scientific">Bos taurus</name>
    <name type="common">Bovine</name>
    <dbReference type="NCBI Taxonomy" id="9913"/>
    <lineage>
        <taxon>Eukaryota</taxon>
        <taxon>Metazoa</taxon>
        <taxon>Chordata</taxon>
        <taxon>Craniata</taxon>
        <taxon>Vertebrata</taxon>
        <taxon>Euteleostomi</taxon>
        <taxon>Mammalia</taxon>
        <taxon>Eutheria</taxon>
        <taxon>Laurasiatheria</taxon>
        <taxon>Artiodactyla</taxon>
        <taxon>Ruminantia</taxon>
        <taxon>Pecora</taxon>
        <taxon>Bovidae</taxon>
        <taxon>Bovinae</taxon>
        <taxon>Bos</taxon>
    </lineage>
</organism>
<dbReference type="GO" id="GO:0005833">
    <property type="term" value="C:hemoglobin complex"/>
    <property type="evidence" value="ECO:0000318"/>
    <property type="project" value="GO_Central"/>
</dbReference>
<evidence type="ECO:0000256" key="5">
    <source>
        <dbReference type="ARBA" id="ARBA00022617"/>
    </source>
</evidence>
<sequence length="213" mass="23063">METQEGKPWVSVPQALCEGPAPPLGASWQRPPPGIWGPVGGGDLRRSLSRVEPQKLKIRTQNASGRDAPQVILPSEGQAGLRGPSSCPCGARSPHRRTSLAPRPWRGEHQAKTYFPHFDLHTGSAQLRAHGSRVVAAVGDAVKSIDNVTSALSKLSELHAYVLRVDPVNFKFLSHCLLVTLASHFPADFTADAHAAWDKFLSIVSGVLTEKYR</sequence>
<dbReference type="PANTHER" id="PTHR11442">
    <property type="entry name" value="HEMOGLOBIN FAMILY MEMBER"/>
    <property type="match status" value="1"/>
</dbReference>
<dbReference type="SUPFAM" id="SSF46458">
    <property type="entry name" value="Globin-like"/>
    <property type="match status" value="1"/>
</dbReference>
<keyword evidence="4 11" id="KW-0813">Transport</keyword>
<dbReference type="InterPro" id="IPR002338">
    <property type="entry name" value="Hemoglobin_a-typ"/>
</dbReference>
<feature type="domain" description="Globin" evidence="13">
    <location>
        <begin position="73"/>
        <end position="213"/>
    </location>
</feature>
<dbReference type="InterPro" id="IPR009050">
    <property type="entry name" value="Globin-like_sf"/>
</dbReference>
<dbReference type="InterPro" id="IPR012292">
    <property type="entry name" value="Globin/Proto"/>
</dbReference>
<comment type="similarity">
    <text evidence="2 11">Belongs to the globin family.</text>
</comment>
<reference evidence="14" key="2">
    <citation type="submission" date="2025-08" db="UniProtKB">
        <authorList>
            <consortium name="Ensembl"/>
        </authorList>
    </citation>
    <scope>IDENTIFICATION</scope>
    <source>
        <strain evidence="14">Hereford</strain>
    </source>
</reference>
<dbReference type="Ensembl" id="ENSBTAT00000048243.5">
    <property type="protein sequence ID" value="ENSBTAP00000045317.5"/>
    <property type="gene ID" value="ENSBTAG00000034024.5"/>
</dbReference>
<evidence type="ECO:0000256" key="12">
    <source>
        <dbReference type="SAM" id="MobiDB-lite"/>
    </source>
</evidence>
<dbReference type="GO" id="GO:0005506">
    <property type="term" value="F:iron ion binding"/>
    <property type="evidence" value="ECO:0007669"/>
    <property type="project" value="InterPro"/>
</dbReference>
<dbReference type="GO" id="GO:0031838">
    <property type="term" value="C:haptoglobin-hemoglobin complex"/>
    <property type="evidence" value="ECO:0000318"/>
    <property type="project" value="GO_Central"/>
</dbReference>
<dbReference type="CDD" id="cd08927">
    <property type="entry name" value="Hb-alpha-like"/>
    <property type="match status" value="1"/>
</dbReference>
<evidence type="ECO:0000256" key="11">
    <source>
        <dbReference type="RuleBase" id="RU000356"/>
    </source>
</evidence>
<comment type="function">
    <text evidence="1">The zeta chain is an alpha-type chain of mammalian embryonic hemoglobin.</text>
</comment>
<name>E1BAP8_BOVIN</name>
<evidence type="ECO:0000256" key="6">
    <source>
        <dbReference type="ARBA" id="ARBA00022621"/>
    </source>
</evidence>
<dbReference type="InterPro" id="IPR000971">
    <property type="entry name" value="Globin"/>
</dbReference>
<protein>
    <recommendedName>
        <fullName evidence="3">Hemoglobin subunit zeta</fullName>
    </recommendedName>
    <alternativeName>
        <fullName evidence="10">Hemoglobin zeta chain</fullName>
    </alternativeName>
    <alternativeName>
        <fullName evidence="9">Zeta-globin</fullName>
    </alternativeName>
</protein>